<dbReference type="Pfam" id="PF00171">
    <property type="entry name" value="Aldedh"/>
    <property type="match status" value="1"/>
</dbReference>
<protein>
    <submittedName>
        <fullName evidence="6">Acyl-CoA reductase</fullName>
    </submittedName>
</protein>
<evidence type="ECO:0000313" key="6">
    <source>
        <dbReference type="EMBL" id="SFO05647.1"/>
    </source>
</evidence>
<evidence type="ECO:0000259" key="5">
    <source>
        <dbReference type="Pfam" id="PF00171"/>
    </source>
</evidence>
<keyword evidence="2 4" id="KW-0560">Oxidoreductase</keyword>
<name>A0A1I5E2L5_9RHOB</name>
<dbReference type="RefSeq" id="WP_425441575.1">
    <property type="nucleotide sequence ID" value="NZ_FOVP01000014.1"/>
</dbReference>
<dbReference type="InterPro" id="IPR016163">
    <property type="entry name" value="Ald_DH_C"/>
</dbReference>
<evidence type="ECO:0000313" key="7">
    <source>
        <dbReference type="Proteomes" id="UP000198599"/>
    </source>
</evidence>
<dbReference type="InterPro" id="IPR029510">
    <property type="entry name" value="Ald_DH_CS_GLU"/>
</dbReference>
<dbReference type="Gene3D" id="3.40.309.10">
    <property type="entry name" value="Aldehyde Dehydrogenase, Chain A, domain 2"/>
    <property type="match status" value="1"/>
</dbReference>
<feature type="domain" description="Aldehyde dehydrogenase" evidence="5">
    <location>
        <begin position="3"/>
        <end position="451"/>
    </location>
</feature>
<dbReference type="InterPro" id="IPR016162">
    <property type="entry name" value="Ald_DH_N"/>
</dbReference>
<dbReference type="InterPro" id="IPR016161">
    <property type="entry name" value="Ald_DH/histidinol_DH"/>
</dbReference>
<dbReference type="GO" id="GO:0016620">
    <property type="term" value="F:oxidoreductase activity, acting on the aldehyde or oxo group of donors, NAD or NADP as acceptor"/>
    <property type="evidence" value="ECO:0007669"/>
    <property type="project" value="InterPro"/>
</dbReference>
<dbReference type="EMBL" id="FOVP01000014">
    <property type="protein sequence ID" value="SFO05647.1"/>
    <property type="molecule type" value="Genomic_DNA"/>
</dbReference>
<evidence type="ECO:0000256" key="1">
    <source>
        <dbReference type="ARBA" id="ARBA00009986"/>
    </source>
</evidence>
<evidence type="ECO:0000256" key="3">
    <source>
        <dbReference type="PROSITE-ProRule" id="PRU10007"/>
    </source>
</evidence>
<sequence length="459" mass="49233">MQTLKCISPIDGSVFATREVLSVEAAQEVATRARAAQVAWAARPLQERIDLVMAGVAAVGEMNDEIVPELAHMMGRPIRYGGEFGGFNERASHMAAIARDALADIAVGEDETFLRYIKRVPHGVVFVVAPWNYPYMTAINTVAPALIAGNTMILKHATQTLLAGERMARAFHAAGVPEDVFQNVFLDHDTTSTLIAARAFDFVNFTGSVGGGRAMERAAAGTFTGLGLELGGKDPGYVMQDADLDAAVDTLIDGAMFNSGQCCCGIERIYVHESLYDAFVEKAVAIVKGYTLGNPLDAETTIGPMANVRFATEVRGQIAEALKMGAVAHIPAMPGDDGAAYLTPQILTDVNHDMRVMRDESFGPVVGIMPVKDDTEAIALMNDSEFGLTASLWTADVARAQRVGDQIETGTIFLNRADYLDPGLCWTGCKNTGRGGGLSVIGYHNLTRPKSYHLKKVTQ</sequence>
<dbReference type="PANTHER" id="PTHR11699">
    <property type="entry name" value="ALDEHYDE DEHYDROGENASE-RELATED"/>
    <property type="match status" value="1"/>
</dbReference>
<dbReference type="Proteomes" id="UP000198599">
    <property type="component" value="Unassembled WGS sequence"/>
</dbReference>
<evidence type="ECO:0000256" key="2">
    <source>
        <dbReference type="ARBA" id="ARBA00023002"/>
    </source>
</evidence>
<dbReference type="InterPro" id="IPR015590">
    <property type="entry name" value="Aldehyde_DH_dom"/>
</dbReference>
<keyword evidence="7" id="KW-1185">Reference proteome</keyword>
<dbReference type="SUPFAM" id="SSF53720">
    <property type="entry name" value="ALDH-like"/>
    <property type="match status" value="1"/>
</dbReference>
<reference evidence="7" key="1">
    <citation type="submission" date="2016-10" db="EMBL/GenBank/DDBJ databases">
        <authorList>
            <person name="Varghese N."/>
            <person name="Submissions S."/>
        </authorList>
    </citation>
    <scope>NUCLEOTIDE SEQUENCE [LARGE SCALE GENOMIC DNA]</scope>
    <source>
        <strain evidence="7">DSM 28463</strain>
    </source>
</reference>
<dbReference type="Gene3D" id="3.40.605.10">
    <property type="entry name" value="Aldehyde Dehydrogenase, Chain A, domain 1"/>
    <property type="match status" value="1"/>
</dbReference>
<organism evidence="6 7">
    <name type="scientific">Roseovarius lutimaris</name>
    <dbReference type="NCBI Taxonomy" id="1005928"/>
    <lineage>
        <taxon>Bacteria</taxon>
        <taxon>Pseudomonadati</taxon>
        <taxon>Pseudomonadota</taxon>
        <taxon>Alphaproteobacteria</taxon>
        <taxon>Rhodobacterales</taxon>
        <taxon>Roseobacteraceae</taxon>
        <taxon>Roseovarius</taxon>
    </lineage>
</organism>
<comment type="similarity">
    <text evidence="1 4">Belongs to the aldehyde dehydrogenase family.</text>
</comment>
<proteinExistence type="inferred from homology"/>
<dbReference type="PROSITE" id="PS00687">
    <property type="entry name" value="ALDEHYDE_DEHYDR_GLU"/>
    <property type="match status" value="1"/>
</dbReference>
<dbReference type="AlphaFoldDB" id="A0A1I5E2L5"/>
<feature type="active site" evidence="3">
    <location>
        <position position="229"/>
    </location>
</feature>
<gene>
    <name evidence="6" type="ORF">SAMN04487859_11482</name>
</gene>
<dbReference type="CDD" id="cd07102">
    <property type="entry name" value="ALDH_EDX86601"/>
    <property type="match status" value="1"/>
</dbReference>
<accession>A0A1I5E2L5</accession>
<dbReference type="FunFam" id="3.40.309.10:FF:000009">
    <property type="entry name" value="Aldehyde dehydrogenase A"/>
    <property type="match status" value="1"/>
</dbReference>
<evidence type="ECO:0000256" key="4">
    <source>
        <dbReference type="RuleBase" id="RU003345"/>
    </source>
</evidence>
<dbReference type="STRING" id="1005928.SAMN04487859_11482"/>